<keyword evidence="2" id="KW-1185">Reference proteome</keyword>
<accession>A0A1B7P043</accession>
<name>A0A1B7P043_9EURO</name>
<protein>
    <submittedName>
        <fullName evidence="1">Uncharacterized protein</fullName>
    </submittedName>
</protein>
<sequence length="142" mass="15422">MSAVLPAFVNAWMTGIVERGPETIPIKFTVTTAGGEVCAGFIQIQNMTQMRSLKPEKVVGIGVHQLVRVSMIQTVKGSPIVKKLLRGIQKKLDVAGVSIRALAGVTEVESRKLKSMSGLTTIRLRFLTDVLDFKVSLLSDLD</sequence>
<proteinExistence type="predicted"/>
<comment type="caution">
    <text evidence="1">The sequence shown here is derived from an EMBL/GenBank/DDBJ whole genome shotgun (WGS) entry which is preliminary data.</text>
</comment>
<evidence type="ECO:0000313" key="1">
    <source>
        <dbReference type="EMBL" id="OAX82391.1"/>
    </source>
</evidence>
<reference evidence="1 2" key="1">
    <citation type="submission" date="2015-07" db="EMBL/GenBank/DDBJ databases">
        <title>Emmonsia species relationships and genome sequence.</title>
        <authorList>
            <person name="Cuomo C.A."/>
            <person name="Schwartz I.S."/>
            <person name="Kenyon C."/>
            <person name="de Hoog G.S."/>
            <person name="Govender N.P."/>
            <person name="Botha A."/>
            <person name="Moreno L."/>
            <person name="de Vries M."/>
            <person name="Munoz J.F."/>
            <person name="Stielow J.B."/>
        </authorList>
    </citation>
    <scope>NUCLEOTIDE SEQUENCE [LARGE SCALE GENOMIC DNA]</scope>
    <source>
        <strain evidence="1 2">CBS 136260</strain>
    </source>
</reference>
<gene>
    <name evidence="1" type="ORF">ACJ72_03253</name>
</gene>
<dbReference type="AlphaFoldDB" id="A0A1B7P043"/>
<dbReference type="EMBL" id="LGUA01000311">
    <property type="protein sequence ID" value="OAX82391.1"/>
    <property type="molecule type" value="Genomic_DNA"/>
</dbReference>
<organism evidence="1 2">
    <name type="scientific">Emergomyces africanus</name>
    <dbReference type="NCBI Taxonomy" id="1955775"/>
    <lineage>
        <taxon>Eukaryota</taxon>
        <taxon>Fungi</taxon>
        <taxon>Dikarya</taxon>
        <taxon>Ascomycota</taxon>
        <taxon>Pezizomycotina</taxon>
        <taxon>Eurotiomycetes</taxon>
        <taxon>Eurotiomycetidae</taxon>
        <taxon>Onygenales</taxon>
        <taxon>Ajellomycetaceae</taxon>
        <taxon>Emergomyces</taxon>
    </lineage>
</organism>
<evidence type="ECO:0000313" key="2">
    <source>
        <dbReference type="Proteomes" id="UP000091918"/>
    </source>
</evidence>
<dbReference type="Proteomes" id="UP000091918">
    <property type="component" value="Unassembled WGS sequence"/>
</dbReference>